<organism evidence="3 4">
    <name type="scientific">Nannocystis exedens</name>
    <dbReference type="NCBI Taxonomy" id="54"/>
    <lineage>
        <taxon>Bacteria</taxon>
        <taxon>Pseudomonadati</taxon>
        <taxon>Myxococcota</taxon>
        <taxon>Polyangia</taxon>
        <taxon>Nannocystales</taxon>
        <taxon>Nannocystaceae</taxon>
        <taxon>Nannocystis</taxon>
    </lineage>
</organism>
<dbReference type="AlphaFoldDB" id="A0A1I1Y9G0"/>
<feature type="region of interest" description="Disordered" evidence="1">
    <location>
        <begin position="26"/>
        <end position="61"/>
    </location>
</feature>
<evidence type="ECO:0000313" key="3">
    <source>
        <dbReference type="EMBL" id="SFE14763.1"/>
    </source>
</evidence>
<dbReference type="Proteomes" id="UP000199400">
    <property type="component" value="Unassembled WGS sequence"/>
</dbReference>
<dbReference type="PROSITE" id="PS51257">
    <property type="entry name" value="PROKAR_LIPOPROTEIN"/>
    <property type="match status" value="1"/>
</dbReference>
<protein>
    <recommendedName>
        <fullName evidence="5">Lipoprotein</fullName>
    </recommendedName>
</protein>
<keyword evidence="4" id="KW-1185">Reference proteome</keyword>
<evidence type="ECO:0000313" key="4">
    <source>
        <dbReference type="Proteomes" id="UP000199400"/>
    </source>
</evidence>
<evidence type="ECO:0008006" key="5">
    <source>
        <dbReference type="Google" id="ProtNLM"/>
    </source>
</evidence>
<feature type="signal peptide" evidence="2">
    <location>
        <begin position="1"/>
        <end position="22"/>
    </location>
</feature>
<reference evidence="4" key="1">
    <citation type="submission" date="2016-10" db="EMBL/GenBank/DDBJ databases">
        <authorList>
            <person name="Varghese N."/>
            <person name="Submissions S."/>
        </authorList>
    </citation>
    <scope>NUCLEOTIDE SEQUENCE [LARGE SCALE GENOMIC DNA]</scope>
    <source>
        <strain evidence="4">ATCC 25963</strain>
    </source>
</reference>
<evidence type="ECO:0000256" key="2">
    <source>
        <dbReference type="SAM" id="SignalP"/>
    </source>
</evidence>
<keyword evidence="2" id="KW-0732">Signal</keyword>
<dbReference type="EMBL" id="FOMX01000009">
    <property type="protein sequence ID" value="SFE14763.1"/>
    <property type="molecule type" value="Genomic_DNA"/>
</dbReference>
<feature type="compositionally biased region" description="Low complexity" evidence="1">
    <location>
        <begin position="26"/>
        <end position="37"/>
    </location>
</feature>
<evidence type="ECO:0000256" key="1">
    <source>
        <dbReference type="SAM" id="MobiDB-lite"/>
    </source>
</evidence>
<sequence>MQRFTPRLRCLAAFVLLASACADTSSPASKTAAAPAKAPEKADAPAPAKAPAKTDAPAPTGNCDVTVTAGADGPATEVEAGKTYCIGEVRLTRDSKLDDVKNKLTDCKVGEELEGETRLQCKGVMLSFGGPILVLSRIVPKAS</sequence>
<accession>A0A1I1Y9G0</accession>
<name>A0A1I1Y9G0_9BACT</name>
<proteinExistence type="predicted"/>
<feature type="compositionally biased region" description="Low complexity" evidence="1">
    <location>
        <begin position="44"/>
        <end position="59"/>
    </location>
</feature>
<gene>
    <name evidence="3" type="ORF">SAMN02745121_03176</name>
</gene>
<feature type="chain" id="PRO_5011761588" description="Lipoprotein" evidence="2">
    <location>
        <begin position="23"/>
        <end position="143"/>
    </location>
</feature>